<dbReference type="EMBL" id="KQ965852">
    <property type="protein sequence ID" value="KXS09720.1"/>
    <property type="molecule type" value="Genomic_DNA"/>
</dbReference>
<protein>
    <submittedName>
        <fullName evidence="2">Uncharacterized protein</fullName>
    </submittedName>
</protein>
<evidence type="ECO:0000313" key="2">
    <source>
        <dbReference type="EMBL" id="KXS09720.1"/>
    </source>
</evidence>
<dbReference type="AlphaFoldDB" id="A0A138ZYZ7"/>
<name>A0A138ZYZ7_GONPJ</name>
<feature type="region of interest" description="Disordered" evidence="1">
    <location>
        <begin position="1"/>
        <end position="46"/>
    </location>
</feature>
<gene>
    <name evidence="2" type="ORF">M427DRAFT_489669</name>
</gene>
<keyword evidence="3" id="KW-1185">Reference proteome</keyword>
<reference evidence="2 3" key="1">
    <citation type="journal article" date="2015" name="Genome Biol. Evol.">
        <title>Phylogenomic analyses indicate that early fungi evolved digesting cell walls of algal ancestors of land plants.</title>
        <authorList>
            <person name="Chang Y."/>
            <person name="Wang S."/>
            <person name="Sekimoto S."/>
            <person name="Aerts A.L."/>
            <person name="Choi C."/>
            <person name="Clum A."/>
            <person name="LaButti K.M."/>
            <person name="Lindquist E.A."/>
            <person name="Yee Ngan C."/>
            <person name="Ohm R.A."/>
            <person name="Salamov A.A."/>
            <person name="Grigoriev I.V."/>
            <person name="Spatafora J.W."/>
            <person name="Berbee M.L."/>
        </authorList>
    </citation>
    <scope>NUCLEOTIDE SEQUENCE [LARGE SCALE GENOMIC DNA]</scope>
    <source>
        <strain evidence="2 3">JEL478</strain>
    </source>
</reference>
<dbReference type="Proteomes" id="UP000070544">
    <property type="component" value="Unassembled WGS sequence"/>
</dbReference>
<proteinExistence type="predicted"/>
<accession>A0A138ZYZ7</accession>
<organism evidence="2 3">
    <name type="scientific">Gonapodya prolifera (strain JEL478)</name>
    <name type="common">Monoblepharis prolifera</name>
    <dbReference type="NCBI Taxonomy" id="1344416"/>
    <lineage>
        <taxon>Eukaryota</taxon>
        <taxon>Fungi</taxon>
        <taxon>Fungi incertae sedis</taxon>
        <taxon>Chytridiomycota</taxon>
        <taxon>Chytridiomycota incertae sedis</taxon>
        <taxon>Monoblepharidomycetes</taxon>
        <taxon>Monoblepharidales</taxon>
        <taxon>Gonapodyaceae</taxon>
        <taxon>Gonapodya</taxon>
    </lineage>
</organism>
<evidence type="ECO:0000256" key="1">
    <source>
        <dbReference type="SAM" id="MobiDB-lite"/>
    </source>
</evidence>
<evidence type="ECO:0000313" key="3">
    <source>
        <dbReference type="Proteomes" id="UP000070544"/>
    </source>
</evidence>
<sequence>MYGQVRVGNPPSRGRDNVLGANALPTPSRDGSGAIWQSKASSGGSRISAGGCQVLSNGGGCQYLCPDSGTPCDKFASSEVLNDIPPPSLFDGIHSLRISEPADAPLTPLHSNDDEVIFFSSDNEVIAVSSDEEEEDGDDNAKPTVYLLLCAFARTATPTSPISHNSLAKLFEHWDSDWGRNYHVSVQPLSRFEQDIHEKEQLVTGVVVKRRMSGSGSTALQLGKGGGTSSVEQTLSGRYFAVELETDGVRRVWVRKMDSESKVVIGVKCGCVV</sequence>